<dbReference type="Pfam" id="PF00069">
    <property type="entry name" value="Pkinase"/>
    <property type="match status" value="1"/>
</dbReference>
<feature type="region of interest" description="Disordered" evidence="4">
    <location>
        <begin position="61"/>
        <end position="80"/>
    </location>
</feature>
<dbReference type="EMBL" id="JAXBLV010000133">
    <property type="protein sequence ID" value="MDY3559755.1"/>
    <property type="molecule type" value="Genomic_DNA"/>
</dbReference>
<dbReference type="RefSeq" id="WP_320686461.1">
    <property type="nucleotide sequence ID" value="NZ_JAXBLV010000133.1"/>
</dbReference>
<dbReference type="InterPro" id="IPR011009">
    <property type="entry name" value="Kinase-like_dom_sf"/>
</dbReference>
<proteinExistence type="predicted"/>
<dbReference type="Pfam" id="PF13374">
    <property type="entry name" value="TPR_10"/>
    <property type="match status" value="2"/>
</dbReference>
<dbReference type="InterPro" id="IPR019734">
    <property type="entry name" value="TPR_rpt"/>
</dbReference>
<dbReference type="CDD" id="cd14014">
    <property type="entry name" value="STKc_PknB_like"/>
    <property type="match status" value="1"/>
</dbReference>
<dbReference type="InterPro" id="IPR008271">
    <property type="entry name" value="Ser/Thr_kinase_AS"/>
</dbReference>
<name>A0ABU5EZ49_9BACT</name>
<dbReference type="PANTHER" id="PTHR46082:SF6">
    <property type="entry name" value="AAA+ ATPASE DOMAIN-CONTAINING PROTEIN-RELATED"/>
    <property type="match status" value="1"/>
</dbReference>
<evidence type="ECO:0000313" key="7">
    <source>
        <dbReference type="EMBL" id="MDY3559755.1"/>
    </source>
</evidence>
<dbReference type="PANTHER" id="PTHR46082">
    <property type="entry name" value="ATP/GTP-BINDING PROTEIN-RELATED"/>
    <property type="match status" value="1"/>
</dbReference>
<evidence type="ECO:0000259" key="6">
    <source>
        <dbReference type="PROSITE" id="PS50011"/>
    </source>
</evidence>
<dbReference type="InterPro" id="IPR017441">
    <property type="entry name" value="Protein_kinase_ATP_BS"/>
</dbReference>
<keyword evidence="2 3" id="KW-0067">ATP-binding</keyword>
<keyword evidence="1 3" id="KW-0547">Nucleotide-binding</keyword>
<dbReference type="Pfam" id="PF13424">
    <property type="entry name" value="TPR_12"/>
    <property type="match status" value="4"/>
</dbReference>
<dbReference type="Gene3D" id="3.30.200.20">
    <property type="entry name" value="Phosphorylase Kinase, domain 1"/>
    <property type="match status" value="1"/>
</dbReference>
<feature type="transmembrane region" description="Helical" evidence="5">
    <location>
        <begin position="412"/>
        <end position="434"/>
    </location>
</feature>
<accession>A0ABU5EZ49</accession>
<evidence type="ECO:0000256" key="4">
    <source>
        <dbReference type="SAM" id="MobiDB-lite"/>
    </source>
</evidence>
<dbReference type="PROSITE" id="PS00107">
    <property type="entry name" value="PROTEIN_KINASE_ATP"/>
    <property type="match status" value="1"/>
</dbReference>
<reference evidence="8" key="1">
    <citation type="journal article" date="2023" name="Mar. Drugs">
        <title>Gemmata algarum, a Novel Planctomycete Isolated from an Algal Mat, Displays Antimicrobial Activity.</title>
        <authorList>
            <person name="Kumar G."/>
            <person name="Kallscheuer N."/>
            <person name="Kashif M."/>
            <person name="Ahamad S."/>
            <person name="Jagadeeshwari U."/>
            <person name="Pannikurungottu S."/>
            <person name="Haufschild T."/>
            <person name="Kabuu M."/>
            <person name="Sasikala C."/>
            <person name="Jogler C."/>
            <person name="Ramana C."/>
        </authorList>
    </citation>
    <scope>NUCLEOTIDE SEQUENCE [LARGE SCALE GENOMIC DNA]</scope>
    <source>
        <strain evidence="8">JC673</strain>
    </source>
</reference>
<organism evidence="7 8">
    <name type="scientific">Gemmata algarum</name>
    <dbReference type="NCBI Taxonomy" id="2975278"/>
    <lineage>
        <taxon>Bacteria</taxon>
        <taxon>Pseudomonadati</taxon>
        <taxon>Planctomycetota</taxon>
        <taxon>Planctomycetia</taxon>
        <taxon>Gemmatales</taxon>
        <taxon>Gemmataceae</taxon>
        <taxon>Gemmata</taxon>
    </lineage>
</organism>
<keyword evidence="7" id="KW-0418">Kinase</keyword>
<dbReference type="Gene3D" id="1.10.510.10">
    <property type="entry name" value="Transferase(Phosphotransferase) domain 1"/>
    <property type="match status" value="1"/>
</dbReference>
<dbReference type="InterPro" id="IPR011990">
    <property type="entry name" value="TPR-like_helical_dom_sf"/>
</dbReference>
<keyword evidence="5" id="KW-0812">Transmembrane</keyword>
<evidence type="ECO:0000256" key="1">
    <source>
        <dbReference type="ARBA" id="ARBA00022741"/>
    </source>
</evidence>
<keyword evidence="7" id="KW-0808">Transferase</keyword>
<dbReference type="GO" id="GO:0016301">
    <property type="term" value="F:kinase activity"/>
    <property type="evidence" value="ECO:0007669"/>
    <property type="project" value="UniProtKB-KW"/>
</dbReference>
<comment type="caution">
    <text evidence="7">The sequence shown here is derived from an EMBL/GenBank/DDBJ whole genome shotgun (WGS) entry which is preliminary data.</text>
</comment>
<feature type="binding site" evidence="3">
    <location>
        <position position="120"/>
    </location>
    <ligand>
        <name>ATP</name>
        <dbReference type="ChEBI" id="CHEBI:30616"/>
    </ligand>
</feature>
<dbReference type="SMART" id="SM00028">
    <property type="entry name" value="TPR"/>
    <property type="match status" value="8"/>
</dbReference>
<dbReference type="SUPFAM" id="SSF56112">
    <property type="entry name" value="Protein kinase-like (PK-like)"/>
    <property type="match status" value="1"/>
</dbReference>
<feature type="domain" description="Protein kinase" evidence="6">
    <location>
        <begin position="90"/>
        <end position="385"/>
    </location>
</feature>
<dbReference type="InterPro" id="IPR053137">
    <property type="entry name" value="NLR-like"/>
</dbReference>
<protein>
    <submittedName>
        <fullName evidence="7">Serine/threonine-protein kinase</fullName>
    </submittedName>
</protein>
<gene>
    <name evidence="7" type="ORF">R5W23_000913</name>
</gene>
<dbReference type="PROSITE" id="PS50011">
    <property type="entry name" value="PROTEIN_KINASE_DOM"/>
    <property type="match status" value="1"/>
</dbReference>
<keyword evidence="5" id="KW-1133">Transmembrane helix</keyword>
<evidence type="ECO:0000256" key="2">
    <source>
        <dbReference type="ARBA" id="ARBA00022840"/>
    </source>
</evidence>
<evidence type="ECO:0000256" key="5">
    <source>
        <dbReference type="SAM" id="Phobius"/>
    </source>
</evidence>
<dbReference type="Proteomes" id="UP001272242">
    <property type="component" value="Unassembled WGS sequence"/>
</dbReference>
<dbReference type="Gene3D" id="1.25.40.10">
    <property type="entry name" value="Tetratricopeptide repeat domain"/>
    <property type="match status" value="3"/>
</dbReference>
<sequence>MSELDIFTGAVVITDPAARAAFLDQACGANASLRARVEALLARHESADSFLEDSPADLLRDAPAAPTWRGGRKPAPDPATAPGAVIAGRYALVRLIGEGGMGAVYLAGQTEPVKRQVALKLIRAGADSRTVLARFDAERQALALMDHPNIARMYDGGVTPAGRPFFVMELVDGVPLTDYCDRHRLTVAARLALFVQVCQAVQHAHQKGIIHRDLKPSNVLVAEVDGRPTPKVIDFGVAKATERSLTDLSLSDAGAVVGTPAYMSPEQADPYSVDIDTRADVYALGVMLYELLTGSPPLGATGFDRGAFLEVLRLVREVEPPRPSTRLSTADALPSIAANRSTEPAKLAKLLRGELDWVVMKALEKDRARRYESANALAADVRRYLADEMVEARPPSRSYRLKKLVRRNKGQVLAAALIVFALVAGLAGTTAGLVEARRQAEAAESERTKAVAAAGAERRAKEEADDRRRAAETNLEYAHKANDILGEVFTGLDPGANYATVAEFRAALRASLGKVAAALNAADIGDPLASAALHEKLGLSLLAVGDAASARPRFEKAVALRTERLGADHPDTLKAASNLAFARKATNGPVAALPLFEDLLARRTLALGADHPDTVTARNNLGVACADAGQTARAAELFETVYAQRLAALGAGHADTLATLNNLATAHATLGAYDRAVALHRKAHEASKALRGADHVETLKLLSNLGSTLQLAGRTEEAVRVNEQVLPVRRKVIGPDHPDTLTTMANLGYGCHLQKKYDVALPLLEEALRGREAVLGKDHRDTLSGVNNLALAYSGNGQADKAVPLFERATERMAATLGADHPDTLAAQANLASAYRQTGRVEKAIPLLERGLERQGAALGRDHPSVLTTMTGLANAYKVAGRHDKAIPLYQSVLDRRKAAQGDSHPDTVASIGNLGAGYAAAGRHAEAVATLEQFVAAQRKQFPPARLATLLTLVGPELGRCGRADLHEAYLREAVTTYETSEPDGWRAAGARSQLGALLLAQKKYADAEPLLVKGYEGLKAKESEIPRASAARLPETLDRLIELFTATKKPDDVEKWRRERAKYAPPKPSAASPKEGK</sequence>
<dbReference type="PROSITE" id="PS00108">
    <property type="entry name" value="PROTEIN_KINASE_ST"/>
    <property type="match status" value="1"/>
</dbReference>
<dbReference type="InterPro" id="IPR000719">
    <property type="entry name" value="Prot_kinase_dom"/>
</dbReference>
<evidence type="ECO:0000256" key="3">
    <source>
        <dbReference type="PROSITE-ProRule" id="PRU10141"/>
    </source>
</evidence>
<dbReference type="SMART" id="SM00220">
    <property type="entry name" value="S_TKc"/>
    <property type="match status" value="1"/>
</dbReference>
<evidence type="ECO:0000313" key="8">
    <source>
        <dbReference type="Proteomes" id="UP001272242"/>
    </source>
</evidence>
<feature type="region of interest" description="Disordered" evidence="4">
    <location>
        <begin position="1056"/>
        <end position="1079"/>
    </location>
</feature>
<keyword evidence="5" id="KW-0472">Membrane</keyword>
<dbReference type="SUPFAM" id="SSF48452">
    <property type="entry name" value="TPR-like"/>
    <property type="match status" value="4"/>
</dbReference>
<keyword evidence="8" id="KW-1185">Reference proteome</keyword>